<reference evidence="1 2" key="1">
    <citation type="journal article" date="2012" name="Genome Biol.">
        <title>Sequencing three crocodilian genomes to illuminate the evolution of archosaurs and amniotes.</title>
        <authorList>
            <person name="St John J.A."/>
            <person name="Braun E.L."/>
            <person name="Isberg S.R."/>
            <person name="Miles L.G."/>
            <person name="Chong A.Y."/>
            <person name="Gongora J."/>
            <person name="Dalzell P."/>
            <person name="Moran C."/>
            <person name="Bed'hom B."/>
            <person name="Abzhanov A."/>
            <person name="Burgess S.C."/>
            <person name="Cooksey A.M."/>
            <person name="Castoe T.A."/>
            <person name="Crawford N.G."/>
            <person name="Densmore L.D."/>
            <person name="Drew J.C."/>
            <person name="Edwards S.V."/>
            <person name="Faircloth B.C."/>
            <person name="Fujita M.K."/>
            <person name="Greenwold M.J."/>
            <person name="Hoffmann F.G."/>
            <person name="Howard J.M."/>
            <person name="Iguchi T."/>
            <person name="Janes D.E."/>
            <person name="Khan S.Y."/>
            <person name="Kohno S."/>
            <person name="de Koning A.J."/>
            <person name="Lance S.L."/>
            <person name="McCarthy F.M."/>
            <person name="McCormack J.E."/>
            <person name="Merchant M.E."/>
            <person name="Peterson D.G."/>
            <person name="Pollock D.D."/>
            <person name="Pourmand N."/>
            <person name="Raney B.J."/>
            <person name="Roessler K.A."/>
            <person name="Sanford J.R."/>
            <person name="Sawyer R.H."/>
            <person name="Schmidt C.J."/>
            <person name="Triplett E.W."/>
            <person name="Tuberville T.D."/>
            <person name="Venegas-Anaya M."/>
            <person name="Howard J.T."/>
            <person name="Jarvis E.D."/>
            <person name="Guillette L.J.Jr."/>
            <person name="Glenn T.C."/>
            <person name="Green R.E."/>
            <person name="Ray D.A."/>
        </authorList>
    </citation>
    <scope>NUCLEOTIDE SEQUENCE [LARGE SCALE GENOMIC DNA]</scope>
    <source>
        <strain evidence="1">KSC_2009_1</strain>
    </source>
</reference>
<evidence type="ECO:0000313" key="1">
    <source>
        <dbReference type="EMBL" id="KYO48837.1"/>
    </source>
</evidence>
<dbReference type="Proteomes" id="UP000050525">
    <property type="component" value="Unassembled WGS sequence"/>
</dbReference>
<evidence type="ECO:0000313" key="2">
    <source>
        <dbReference type="Proteomes" id="UP000050525"/>
    </source>
</evidence>
<keyword evidence="2" id="KW-1185">Reference proteome</keyword>
<gene>
    <name evidence="1" type="ORF">Y1Q_0004193</name>
</gene>
<comment type="caution">
    <text evidence="1">The sequence shown here is derived from an EMBL/GenBank/DDBJ whole genome shotgun (WGS) entry which is preliminary data.</text>
</comment>
<protein>
    <submittedName>
        <fullName evidence="1">Uncharacterized protein</fullName>
    </submittedName>
</protein>
<sequence>MTRAPALCSSAVTYSTSAQQPCNSPVGRLGKMLDKISGMKCPPQVWEKRQIQPKLNTRQTELGSCGSAHFPVRTDVLLISFSTFMSYYALSHAFLP</sequence>
<organism evidence="1 2">
    <name type="scientific">Alligator mississippiensis</name>
    <name type="common">American alligator</name>
    <dbReference type="NCBI Taxonomy" id="8496"/>
    <lineage>
        <taxon>Eukaryota</taxon>
        <taxon>Metazoa</taxon>
        <taxon>Chordata</taxon>
        <taxon>Craniata</taxon>
        <taxon>Vertebrata</taxon>
        <taxon>Euteleostomi</taxon>
        <taxon>Archelosauria</taxon>
        <taxon>Archosauria</taxon>
        <taxon>Crocodylia</taxon>
        <taxon>Alligatoridae</taxon>
        <taxon>Alligatorinae</taxon>
        <taxon>Alligator</taxon>
    </lineage>
</organism>
<accession>A0A151PIB6</accession>
<proteinExistence type="predicted"/>
<name>A0A151PIB6_ALLMI</name>
<dbReference type="EMBL" id="AKHW03000179">
    <property type="protein sequence ID" value="KYO48837.1"/>
    <property type="molecule type" value="Genomic_DNA"/>
</dbReference>
<dbReference type="AlphaFoldDB" id="A0A151PIB6"/>